<dbReference type="EMBL" id="GGEC01008414">
    <property type="protein sequence ID" value="MBW88897.1"/>
    <property type="molecule type" value="Transcribed_RNA"/>
</dbReference>
<organism evidence="1">
    <name type="scientific">Rhizophora mucronata</name>
    <name type="common">Asiatic mangrove</name>
    <dbReference type="NCBI Taxonomy" id="61149"/>
    <lineage>
        <taxon>Eukaryota</taxon>
        <taxon>Viridiplantae</taxon>
        <taxon>Streptophyta</taxon>
        <taxon>Embryophyta</taxon>
        <taxon>Tracheophyta</taxon>
        <taxon>Spermatophyta</taxon>
        <taxon>Magnoliopsida</taxon>
        <taxon>eudicotyledons</taxon>
        <taxon>Gunneridae</taxon>
        <taxon>Pentapetalae</taxon>
        <taxon>rosids</taxon>
        <taxon>fabids</taxon>
        <taxon>Malpighiales</taxon>
        <taxon>Rhizophoraceae</taxon>
        <taxon>Rhizophora</taxon>
    </lineage>
</organism>
<protein>
    <submittedName>
        <fullName evidence="1">Uncharacterized protein</fullName>
    </submittedName>
</protein>
<accession>A0A2P2J668</accession>
<reference evidence="1" key="1">
    <citation type="submission" date="2018-02" db="EMBL/GenBank/DDBJ databases">
        <title>Rhizophora mucronata_Transcriptome.</title>
        <authorList>
            <person name="Meera S.P."/>
            <person name="Sreeshan A."/>
            <person name="Augustine A."/>
        </authorList>
    </citation>
    <scope>NUCLEOTIDE SEQUENCE</scope>
    <source>
        <tissue evidence="1">Leaf</tissue>
    </source>
</reference>
<dbReference type="AlphaFoldDB" id="A0A2P2J668"/>
<evidence type="ECO:0000313" key="1">
    <source>
        <dbReference type="EMBL" id="MBW88897.1"/>
    </source>
</evidence>
<name>A0A2P2J668_RHIMU</name>
<sequence>MIKKGFNDSNTMTVNVKNCLCYDSSIT</sequence>
<proteinExistence type="predicted"/>